<evidence type="ECO:0000313" key="2">
    <source>
        <dbReference type="Proteomes" id="UP000507962"/>
    </source>
</evidence>
<sequence length="400" mass="43488">MGLFSLFVKSPEDLEKKGDGLVLSEHYGPARTQYAKALEKLAGKEAGQEALVARIEEKHAGCGECLAKEHLANAAELHESGIDAEAHHLLHLAGQLAREAETKEAIQALLGTLKSSMAREGEEWDDDEDEPGVEAPYTEDDQAFEALCMSLAEEQGEAYMDYGDAFRKGYSALNSGAFAEAEEALDQALEEDGDDGYVPLELAAACLNLGKRDKAKKLLETFLSSHPLHTHGVELLCHLHLDEEEPETSLAILDDTLNGLEECPVELALLKGRLLMACRRAGDAEAFLAQELEERWDDNLAFFLANLKKDGGDAAAARTLLETSMGRCAGCGKRPPSHIQLTYANLLKEAGDTSVPLIERYLKLAMEDPATAPYAYQAVSDIYRSKGDASEADRYAAMVS</sequence>
<dbReference type="EMBL" id="CAADHO010000005">
    <property type="protein sequence ID" value="VFQ45480.1"/>
    <property type="molecule type" value="Genomic_DNA"/>
</dbReference>
<keyword evidence="2" id="KW-1185">Reference proteome</keyword>
<accession>A0A4U8YNU4</accession>
<dbReference type="AlphaFoldDB" id="A0A4U8YNU4"/>
<dbReference type="Pfam" id="PF14559">
    <property type="entry name" value="TPR_19"/>
    <property type="match status" value="1"/>
</dbReference>
<dbReference type="Proteomes" id="UP000507962">
    <property type="component" value="Unassembled WGS sequence"/>
</dbReference>
<dbReference type="SUPFAM" id="SSF48452">
    <property type="entry name" value="TPR-like"/>
    <property type="match status" value="1"/>
</dbReference>
<name>A0A4U8YNU4_9BACT</name>
<evidence type="ECO:0000313" key="1">
    <source>
        <dbReference type="EMBL" id="VFQ45480.1"/>
    </source>
</evidence>
<dbReference type="InterPro" id="IPR011990">
    <property type="entry name" value="TPR-like_helical_dom_sf"/>
</dbReference>
<proteinExistence type="predicted"/>
<protein>
    <submittedName>
        <fullName evidence="1">Tetratricopeptide repeat</fullName>
    </submittedName>
</protein>
<dbReference type="Gene3D" id="1.25.40.10">
    <property type="entry name" value="Tetratricopeptide repeat domain"/>
    <property type="match status" value="1"/>
</dbReference>
<organism evidence="1 2">
    <name type="scientific">Desulfoluna butyratoxydans</name>
    <dbReference type="NCBI Taxonomy" id="231438"/>
    <lineage>
        <taxon>Bacteria</taxon>
        <taxon>Pseudomonadati</taxon>
        <taxon>Thermodesulfobacteriota</taxon>
        <taxon>Desulfobacteria</taxon>
        <taxon>Desulfobacterales</taxon>
        <taxon>Desulfolunaceae</taxon>
        <taxon>Desulfoluna</taxon>
    </lineage>
</organism>
<gene>
    <name evidence="1" type="ORF">MSL71_31370</name>
</gene>
<reference evidence="1 2" key="1">
    <citation type="submission" date="2019-03" db="EMBL/GenBank/DDBJ databases">
        <authorList>
            <person name="Nijsse B."/>
        </authorList>
    </citation>
    <scope>NUCLEOTIDE SEQUENCE [LARGE SCALE GENOMIC DNA]</scope>
    <source>
        <strain evidence="1">Desulfoluna butyratoxydans MSL71</strain>
    </source>
</reference>
<dbReference type="RefSeq" id="WP_180142059.1">
    <property type="nucleotide sequence ID" value="NZ_CAADHO010000005.1"/>
</dbReference>